<dbReference type="Gene3D" id="2.60.130.10">
    <property type="entry name" value="Aromatic compound dioxygenase"/>
    <property type="match status" value="1"/>
</dbReference>
<sequence length="195" mass="20784">MSLPLTPTQTVGPYLSLGLPWPDGPDVVPDGTPGAVLVGGTVVDGTGALVPDALVETWQADPDGRFDHPDDPRGAAKSTVEGFRGFGRCPTDDEGRWWIRTVLPGALPDEAPHGSDARSAEAPHVNVSVFARGLLDRVVTRIYFPEHADAHATDPLLAAVPEARRHTLVAVAEGPGRYRFDIRLRGEGETVFLAL</sequence>
<name>A0AA44USS1_PSEA5</name>
<evidence type="ECO:0000256" key="2">
    <source>
        <dbReference type="ARBA" id="ARBA00022964"/>
    </source>
</evidence>
<reference evidence="5 6" key="1">
    <citation type="submission" date="2017-11" db="EMBL/GenBank/DDBJ databases">
        <title>Sequencing the genomes of 1000 actinobacteria strains.</title>
        <authorList>
            <person name="Klenk H.-P."/>
        </authorList>
    </citation>
    <scope>NUCLEOTIDE SEQUENCE [LARGE SCALE GENOMIC DNA]</scope>
    <source>
        <strain evidence="5 6">DSM 44104</strain>
    </source>
</reference>
<evidence type="ECO:0000313" key="5">
    <source>
        <dbReference type="EMBL" id="PKB32820.1"/>
    </source>
</evidence>
<keyword evidence="3" id="KW-0560">Oxidoreductase</keyword>
<dbReference type="CDD" id="cd03463">
    <property type="entry name" value="3_4-PCD_alpha"/>
    <property type="match status" value="1"/>
</dbReference>
<protein>
    <submittedName>
        <fullName evidence="5">Protocatechuate 3,4-dioxygenase alpha subunit</fullName>
    </submittedName>
</protein>
<accession>A0AA44USS1</accession>
<comment type="caution">
    <text evidence="5">The sequence shown here is derived from an EMBL/GenBank/DDBJ whole genome shotgun (WGS) entry which is preliminary data.</text>
</comment>
<gene>
    <name evidence="5" type="ORF">ATL51_4560</name>
</gene>
<dbReference type="PANTHER" id="PTHR33711:SF9">
    <property type="entry name" value="PROTOCATECHUATE 3,4-DIOXYGENASE ALPHA CHAIN"/>
    <property type="match status" value="1"/>
</dbReference>
<dbReference type="GO" id="GO:0008199">
    <property type="term" value="F:ferric iron binding"/>
    <property type="evidence" value="ECO:0007669"/>
    <property type="project" value="InterPro"/>
</dbReference>
<dbReference type="Proteomes" id="UP000232453">
    <property type="component" value="Unassembled WGS sequence"/>
</dbReference>
<dbReference type="PANTHER" id="PTHR33711">
    <property type="entry name" value="DIOXYGENASE, PUTATIVE (AFU_ORTHOLOGUE AFUA_2G02910)-RELATED"/>
    <property type="match status" value="1"/>
</dbReference>
<evidence type="ECO:0000313" key="6">
    <source>
        <dbReference type="Proteomes" id="UP000232453"/>
    </source>
</evidence>
<dbReference type="InterPro" id="IPR015889">
    <property type="entry name" value="Intradiol_dOase_core"/>
</dbReference>
<comment type="similarity">
    <text evidence="1">Belongs to the intradiol ring-cleavage dioxygenase family.</text>
</comment>
<dbReference type="SUPFAM" id="SSF49482">
    <property type="entry name" value="Aromatic compound dioxygenase"/>
    <property type="match status" value="1"/>
</dbReference>
<dbReference type="NCBIfam" id="TIGR02423">
    <property type="entry name" value="protocat_alph"/>
    <property type="match status" value="1"/>
</dbReference>
<organism evidence="5 6">
    <name type="scientific">Pseudonocardia alni</name>
    <name type="common">Amycolata alni</name>
    <dbReference type="NCBI Taxonomy" id="33907"/>
    <lineage>
        <taxon>Bacteria</taxon>
        <taxon>Bacillati</taxon>
        <taxon>Actinomycetota</taxon>
        <taxon>Actinomycetes</taxon>
        <taxon>Pseudonocardiales</taxon>
        <taxon>Pseudonocardiaceae</taxon>
        <taxon>Pseudonocardia</taxon>
    </lineage>
</organism>
<evidence type="ECO:0000256" key="3">
    <source>
        <dbReference type="ARBA" id="ARBA00023002"/>
    </source>
</evidence>
<dbReference type="InterPro" id="IPR012786">
    <property type="entry name" value="Protocat_dOase_a"/>
</dbReference>
<dbReference type="Pfam" id="PF00775">
    <property type="entry name" value="Dioxygenase_C"/>
    <property type="match status" value="1"/>
</dbReference>
<keyword evidence="2" id="KW-0223">Dioxygenase</keyword>
<feature type="domain" description="Intradiol ring-cleavage dioxygenases" evidence="4">
    <location>
        <begin position="33"/>
        <end position="186"/>
    </location>
</feature>
<dbReference type="AlphaFoldDB" id="A0AA44USS1"/>
<dbReference type="InterPro" id="IPR050770">
    <property type="entry name" value="Intradiol_RC_Dioxygenase"/>
</dbReference>
<dbReference type="GO" id="GO:0018578">
    <property type="term" value="F:protocatechuate 3,4-dioxygenase activity"/>
    <property type="evidence" value="ECO:0007669"/>
    <property type="project" value="InterPro"/>
</dbReference>
<dbReference type="EMBL" id="PHUJ01000003">
    <property type="protein sequence ID" value="PKB32820.1"/>
    <property type="molecule type" value="Genomic_DNA"/>
</dbReference>
<evidence type="ECO:0000259" key="4">
    <source>
        <dbReference type="Pfam" id="PF00775"/>
    </source>
</evidence>
<evidence type="ECO:0000256" key="1">
    <source>
        <dbReference type="ARBA" id="ARBA00007825"/>
    </source>
</evidence>
<dbReference type="InterPro" id="IPR000627">
    <property type="entry name" value="Intradiol_dOase_C"/>
</dbReference>
<dbReference type="RefSeq" id="WP_100879849.1">
    <property type="nucleotide sequence ID" value="NZ_JBHVGS010000001.1"/>
</dbReference>
<proteinExistence type="inferred from homology"/>